<keyword evidence="1" id="KW-0812">Transmembrane</keyword>
<comment type="caution">
    <text evidence="2">The sequence shown here is derived from an EMBL/GenBank/DDBJ whole genome shotgun (WGS) entry which is preliminary data.</text>
</comment>
<name>A0A4V2UKE8_9GAMM</name>
<feature type="transmembrane region" description="Helical" evidence="1">
    <location>
        <begin position="20"/>
        <end position="41"/>
    </location>
</feature>
<reference evidence="2 3" key="1">
    <citation type="submission" date="2019-03" db="EMBL/GenBank/DDBJ databases">
        <title>Genomic Encyclopedia of Archaeal and Bacterial Type Strains, Phase II (KMG-II): from individual species to whole genera.</title>
        <authorList>
            <person name="Goeker M."/>
        </authorList>
    </citation>
    <scope>NUCLEOTIDE SEQUENCE [LARGE SCALE GENOMIC DNA]</scope>
    <source>
        <strain evidence="2 3">DSM 15388</strain>
    </source>
</reference>
<accession>A0A4V2UKE8</accession>
<organism evidence="2 3">
    <name type="scientific">Reinekea marinisedimentorum</name>
    <dbReference type="NCBI Taxonomy" id="230495"/>
    <lineage>
        <taxon>Bacteria</taxon>
        <taxon>Pseudomonadati</taxon>
        <taxon>Pseudomonadota</taxon>
        <taxon>Gammaproteobacteria</taxon>
        <taxon>Oceanospirillales</taxon>
        <taxon>Saccharospirillaceae</taxon>
        <taxon>Reinekea</taxon>
    </lineage>
</organism>
<dbReference type="RefSeq" id="WP_279389122.1">
    <property type="nucleotide sequence ID" value="NZ_SLZR01000001.1"/>
</dbReference>
<gene>
    <name evidence="2" type="ORF">BCF53_101416</name>
</gene>
<protein>
    <submittedName>
        <fullName evidence="2">Uncharacterized protein</fullName>
    </submittedName>
</protein>
<keyword evidence="3" id="KW-1185">Reference proteome</keyword>
<evidence type="ECO:0000313" key="3">
    <source>
        <dbReference type="Proteomes" id="UP000295793"/>
    </source>
</evidence>
<evidence type="ECO:0000313" key="2">
    <source>
        <dbReference type="EMBL" id="TCS44073.1"/>
    </source>
</evidence>
<keyword evidence="1" id="KW-1133">Transmembrane helix</keyword>
<keyword evidence="1" id="KW-0472">Membrane</keyword>
<dbReference type="Proteomes" id="UP000295793">
    <property type="component" value="Unassembled WGS sequence"/>
</dbReference>
<dbReference type="EMBL" id="SLZR01000001">
    <property type="protein sequence ID" value="TCS44073.1"/>
    <property type="molecule type" value="Genomic_DNA"/>
</dbReference>
<sequence>MSDNFYDNEKRRAGRKVAGLTALLGSVAALLVVLTAAIFMLY</sequence>
<dbReference type="AlphaFoldDB" id="A0A4V2UKE8"/>
<proteinExistence type="predicted"/>
<evidence type="ECO:0000256" key="1">
    <source>
        <dbReference type="SAM" id="Phobius"/>
    </source>
</evidence>